<feature type="domain" description="Microcystin LR degradation protein MlrC C-terminal" evidence="2">
    <location>
        <begin position="294"/>
        <end position="472"/>
    </location>
</feature>
<dbReference type="RefSeq" id="WP_020584576.1">
    <property type="nucleotide sequence ID" value="NZ_JOJP01000001.1"/>
</dbReference>
<dbReference type="InterPro" id="IPR009197">
    <property type="entry name" value="MlrC"/>
</dbReference>
<protein>
    <recommendedName>
        <fullName evidence="1">Microcystinase C</fullName>
        <shortName evidence="1">MlrC</shortName>
    </recommendedName>
</protein>
<dbReference type="InterPro" id="IPR015995">
    <property type="entry name" value="MlrC_N"/>
</dbReference>
<dbReference type="EMBL" id="JOJP01000001">
    <property type="protein sequence ID" value="KEI69932.1"/>
    <property type="molecule type" value="Genomic_DNA"/>
</dbReference>
<comment type="cofactor">
    <cofactor evidence="1">
        <name>Zn(2+)</name>
        <dbReference type="ChEBI" id="CHEBI:29105"/>
    </cofactor>
    <text evidence="1">Binds 1 zinc ion per subunit.</text>
</comment>
<dbReference type="Pfam" id="PF07171">
    <property type="entry name" value="MlrC_C"/>
    <property type="match status" value="1"/>
</dbReference>
<dbReference type="STRING" id="305900.GV64_03500"/>
<comment type="function">
    <text evidence="1">Involved in peptidolytic degradation of cyclic heptapeptide hepatotoxin microcystin (MC).</text>
</comment>
<reference evidence="4 5" key="1">
    <citation type="submission" date="2014-06" db="EMBL/GenBank/DDBJ databases">
        <title>Whole Genome Sequences of Three Symbiotic Endozoicomonas Bacteria.</title>
        <authorList>
            <person name="Neave M.J."/>
            <person name="Apprill A."/>
            <person name="Voolstra C.R."/>
        </authorList>
    </citation>
    <scope>NUCLEOTIDE SEQUENCE [LARGE SCALE GENOMIC DNA]</scope>
    <source>
        <strain evidence="4 5">DSM 22380</strain>
    </source>
</reference>
<organism evidence="4 5">
    <name type="scientific">Endozoicomonas elysicola</name>
    <dbReference type="NCBI Taxonomy" id="305900"/>
    <lineage>
        <taxon>Bacteria</taxon>
        <taxon>Pseudomonadati</taxon>
        <taxon>Pseudomonadota</taxon>
        <taxon>Gammaproteobacteria</taxon>
        <taxon>Oceanospirillales</taxon>
        <taxon>Endozoicomonadaceae</taxon>
        <taxon>Endozoicomonas</taxon>
    </lineage>
</organism>
<evidence type="ECO:0000259" key="2">
    <source>
        <dbReference type="Pfam" id="PF07171"/>
    </source>
</evidence>
<keyword evidence="1" id="KW-0645">Protease</keyword>
<accession>A0A081K706</accession>
<evidence type="ECO:0000256" key="1">
    <source>
        <dbReference type="PIRNR" id="PIRNR012702"/>
    </source>
</evidence>
<comment type="caution">
    <text evidence="4">The sequence shown here is derived from an EMBL/GenBank/DDBJ whole genome shotgun (WGS) entry which is preliminary data.</text>
</comment>
<dbReference type="PIRSF" id="PIRSF012702">
    <property type="entry name" value="UCP012702"/>
    <property type="match status" value="1"/>
</dbReference>
<dbReference type="InterPro" id="IPR010799">
    <property type="entry name" value="MlrC_C"/>
</dbReference>
<keyword evidence="5" id="KW-1185">Reference proteome</keyword>
<keyword evidence="1" id="KW-0378">Hydrolase</keyword>
<feature type="domain" description="Microcystin LR degradation protein MlrC N-terminal" evidence="3">
    <location>
        <begin position="2"/>
        <end position="281"/>
    </location>
</feature>
<evidence type="ECO:0000259" key="3">
    <source>
        <dbReference type="Pfam" id="PF07364"/>
    </source>
</evidence>
<dbReference type="Proteomes" id="UP000027997">
    <property type="component" value="Unassembled WGS sequence"/>
</dbReference>
<dbReference type="Pfam" id="PF07364">
    <property type="entry name" value="DUF1485"/>
    <property type="match status" value="1"/>
</dbReference>
<comment type="similarity">
    <text evidence="1">Belongs to the peptidase M81 family.</text>
</comment>
<name>A0A081K706_9GAMM</name>
<sequence length="486" mass="52940">MRVFVGGIITETNTFSPVPTGFDDYVISRQDSSESALESQILNHLQHLIQSRGWECCSSFIAIAEPGGITTRDTYEKLRDMLLSDLKKLQTVDIAILPLHGAMVADGYDDCEGDIISSVRKIIGPDIPIGVELDLHCHLTETMVNQADLIAIYREYPHTDILQRAEALLNMTVDMAQGKTQPVMAMYDCKMINLYPTALEPMRSIVDQLPKFEQRPDIISVDIGHGFPWGDVADCGTRTLVITNNAPDLARHTAKEIGDCLFEHRHPLLFSPVSLDSAMQTVLKKEHTGKPIVIADISDNAGGGAASDSTSALAAMLSNEVKDSAIGMIWDPQVVNIASKAGAGATIKVRLGGKTSVDSGQPLDLKVKVTGIVRNLIQPFPQEAGGDIPVPCGDTVCLECKGISIIVNSIRTQVFHPSVFTSFGIDLSHMKVLVVKSIFHFYAGFAPVAEDVLLMGAPGPLNPDFTQVPYEKADCHKFPWFENPFQ</sequence>
<dbReference type="eggNOG" id="COG5476">
    <property type="taxonomic scope" value="Bacteria"/>
</dbReference>
<evidence type="ECO:0000313" key="4">
    <source>
        <dbReference type="EMBL" id="KEI69932.1"/>
    </source>
</evidence>
<dbReference type="AlphaFoldDB" id="A0A081K706"/>
<dbReference type="GO" id="GO:0046872">
    <property type="term" value="F:metal ion binding"/>
    <property type="evidence" value="ECO:0007669"/>
    <property type="project" value="UniProtKB-KW"/>
</dbReference>
<dbReference type="GO" id="GO:0008237">
    <property type="term" value="F:metallopeptidase activity"/>
    <property type="evidence" value="ECO:0007669"/>
    <property type="project" value="UniProtKB-KW"/>
</dbReference>
<keyword evidence="1" id="KW-0482">Metalloprotease</keyword>
<evidence type="ECO:0000313" key="5">
    <source>
        <dbReference type="Proteomes" id="UP000027997"/>
    </source>
</evidence>
<proteinExistence type="inferred from homology"/>
<gene>
    <name evidence="4" type="ORF">GV64_03500</name>
</gene>
<dbReference type="GO" id="GO:0006508">
    <property type="term" value="P:proteolysis"/>
    <property type="evidence" value="ECO:0007669"/>
    <property type="project" value="UniProtKB-KW"/>
</dbReference>
<keyword evidence="1" id="KW-0479">Metal-binding</keyword>